<evidence type="ECO:0000313" key="6">
    <source>
        <dbReference type="Proteomes" id="UP001499915"/>
    </source>
</evidence>
<proteinExistence type="inferred from homology"/>
<dbReference type="InterPro" id="IPR012133">
    <property type="entry name" value="Alpha-hydoxy_acid_DH_FMN"/>
</dbReference>
<sequence>MASNNDDMNRCLNIADLNRRAKRRLPVPIYNFLECGADDQYSSRHNCAAFDQLQIKARSLRDTSCVDLRTAVLGQELDWPVFLSPVGMTRMFHPDGELAAARAAANAGTLYTASTFSSVSMEQIAAETSGPKMFQTYVLADPVLSQEIIDRAKAAGYPAMCLTVDSIVGGNREEVIRSGMSIPLKLTLKSAFQFACKPAWVSNYLRGDKWQLANFVNAKSPAGAHYGLLEPRQSWEHAQHMIEQWQGPFAIKGIMSGEDAKRAVEIGATAVIISNHGGRQLDATPAPIELVREVREAVGPDIDVIVDGGIRRGTHVLKALAMGATACSVGRPYLYGLAAGGQAGIERALALLRSELERNMVLAGCSGITDINANLLRRAGFN</sequence>
<dbReference type="InterPro" id="IPR037396">
    <property type="entry name" value="FMN_HAD"/>
</dbReference>
<evidence type="ECO:0000256" key="2">
    <source>
        <dbReference type="ARBA" id="ARBA00023002"/>
    </source>
</evidence>
<dbReference type="InterPro" id="IPR013785">
    <property type="entry name" value="Aldolase_TIM"/>
</dbReference>
<accession>A0ABN1I5X5</accession>
<keyword evidence="6" id="KW-1185">Reference proteome</keyword>
<evidence type="ECO:0000256" key="1">
    <source>
        <dbReference type="ARBA" id="ARBA00001917"/>
    </source>
</evidence>
<evidence type="ECO:0000259" key="4">
    <source>
        <dbReference type="PROSITE" id="PS51349"/>
    </source>
</evidence>
<dbReference type="RefSeq" id="WP_343804913.1">
    <property type="nucleotide sequence ID" value="NZ_BAAAET010000002.1"/>
</dbReference>
<organism evidence="5 6">
    <name type="scientific">Marinobacterium maritimum</name>
    <dbReference type="NCBI Taxonomy" id="500162"/>
    <lineage>
        <taxon>Bacteria</taxon>
        <taxon>Pseudomonadati</taxon>
        <taxon>Pseudomonadota</taxon>
        <taxon>Gammaproteobacteria</taxon>
        <taxon>Oceanospirillales</taxon>
        <taxon>Oceanospirillaceae</taxon>
        <taxon>Marinobacterium</taxon>
    </lineage>
</organism>
<dbReference type="PROSITE" id="PS00557">
    <property type="entry name" value="FMN_HYDROXY_ACID_DH_1"/>
    <property type="match status" value="1"/>
</dbReference>
<gene>
    <name evidence="5" type="ORF">GCM10009104_17230</name>
</gene>
<dbReference type="PANTHER" id="PTHR10578:SF149">
    <property type="entry name" value="2-HYDROXYACID OXIDASE 2"/>
    <property type="match status" value="1"/>
</dbReference>
<dbReference type="SUPFAM" id="SSF51395">
    <property type="entry name" value="FMN-linked oxidoreductases"/>
    <property type="match status" value="1"/>
</dbReference>
<dbReference type="PANTHER" id="PTHR10578">
    <property type="entry name" value="S -2-HYDROXY-ACID OXIDASE-RELATED"/>
    <property type="match status" value="1"/>
</dbReference>
<dbReference type="InterPro" id="IPR008259">
    <property type="entry name" value="FMN_hydac_DH_AS"/>
</dbReference>
<comment type="caution">
    <text evidence="5">The sequence shown here is derived from an EMBL/GenBank/DDBJ whole genome shotgun (WGS) entry which is preliminary data.</text>
</comment>
<protein>
    <submittedName>
        <fullName evidence="5">Alpha-hydroxy acid oxidase</fullName>
    </submittedName>
</protein>
<dbReference type="CDD" id="cd02809">
    <property type="entry name" value="alpha_hydroxyacid_oxid_FMN"/>
    <property type="match status" value="1"/>
</dbReference>
<comment type="similarity">
    <text evidence="3">Belongs to the FMN-dependent alpha-hydroxy acid dehydrogenase family.</text>
</comment>
<dbReference type="PIRSF" id="PIRSF000138">
    <property type="entry name" value="Al-hdrx_acd_dh"/>
    <property type="match status" value="1"/>
</dbReference>
<dbReference type="Gene3D" id="3.20.20.70">
    <property type="entry name" value="Aldolase class I"/>
    <property type="match status" value="1"/>
</dbReference>
<dbReference type="PROSITE" id="PS51349">
    <property type="entry name" value="FMN_HYDROXY_ACID_DH_2"/>
    <property type="match status" value="1"/>
</dbReference>
<dbReference type="Proteomes" id="UP001499915">
    <property type="component" value="Unassembled WGS sequence"/>
</dbReference>
<evidence type="ECO:0000313" key="5">
    <source>
        <dbReference type="EMBL" id="GAA0691010.1"/>
    </source>
</evidence>
<dbReference type="InterPro" id="IPR000262">
    <property type="entry name" value="FMN-dep_DH"/>
</dbReference>
<dbReference type="Pfam" id="PF01070">
    <property type="entry name" value="FMN_dh"/>
    <property type="match status" value="1"/>
</dbReference>
<evidence type="ECO:0000256" key="3">
    <source>
        <dbReference type="ARBA" id="ARBA00024042"/>
    </source>
</evidence>
<name>A0ABN1I5X5_9GAMM</name>
<comment type="cofactor">
    <cofactor evidence="1">
        <name>FMN</name>
        <dbReference type="ChEBI" id="CHEBI:58210"/>
    </cofactor>
</comment>
<reference evidence="5 6" key="1">
    <citation type="journal article" date="2019" name="Int. J. Syst. Evol. Microbiol.">
        <title>The Global Catalogue of Microorganisms (GCM) 10K type strain sequencing project: providing services to taxonomists for standard genome sequencing and annotation.</title>
        <authorList>
            <consortium name="The Broad Institute Genomics Platform"/>
            <consortium name="The Broad Institute Genome Sequencing Center for Infectious Disease"/>
            <person name="Wu L."/>
            <person name="Ma J."/>
        </authorList>
    </citation>
    <scope>NUCLEOTIDE SEQUENCE [LARGE SCALE GENOMIC DNA]</scope>
    <source>
        <strain evidence="5 6">JCM 15134</strain>
    </source>
</reference>
<feature type="domain" description="FMN hydroxy acid dehydrogenase" evidence="4">
    <location>
        <begin position="6"/>
        <end position="381"/>
    </location>
</feature>
<dbReference type="EMBL" id="BAAAET010000002">
    <property type="protein sequence ID" value="GAA0691010.1"/>
    <property type="molecule type" value="Genomic_DNA"/>
</dbReference>
<keyword evidence="2" id="KW-0560">Oxidoreductase</keyword>